<comment type="subcellular location">
    <subcellularLocation>
        <location evidence="1">Membrane</location>
        <topology evidence="1">Multi-pass membrane protein</topology>
    </subcellularLocation>
</comment>
<keyword evidence="7" id="KW-0408">Iron</keyword>
<dbReference type="GO" id="GO:0046872">
    <property type="term" value="F:metal ion binding"/>
    <property type="evidence" value="ECO:0007669"/>
    <property type="project" value="UniProtKB-KW"/>
</dbReference>
<feature type="transmembrane region" description="Helical" evidence="12">
    <location>
        <begin position="288"/>
        <end position="314"/>
    </location>
</feature>
<comment type="pathway">
    <text evidence="11">Porphyrin-containing compound metabolism.</text>
</comment>
<feature type="transmembrane region" description="Helical" evidence="12">
    <location>
        <begin position="28"/>
        <end position="47"/>
    </location>
</feature>
<evidence type="ECO:0000256" key="9">
    <source>
        <dbReference type="ARBA" id="ARBA00023136"/>
    </source>
</evidence>
<keyword evidence="2" id="KW-1003">Cell membrane</keyword>
<keyword evidence="3 12" id="KW-0812">Transmembrane</keyword>
<dbReference type="InterPro" id="IPR050450">
    <property type="entry name" value="COX15/CtaA_HemeA_synthase"/>
</dbReference>
<sequence length="324" mass="34257">MTTQQTTERRMTGSAGWLPHSIDKRIRVLAWASLISQAALVVTGAAVRLTGSGLGCPTWPRCTADSLTNTPEMGIHGIIEFGNRTLNFILVAIALALLVSLWNLRRTRRDLWWLSISLLAIIPLQAVIGGLTVLTHLNPWVVNVHFLVSAALVSAATLLVRRTKDAGGKSTLGVSPILGRLGWVVVALAAVTIYLGTVVTGAGPHAGARDAVRNGIDPLVATWMHAIPVGLLVAATIAALLVSRHEDKRFADRSGNDSLPDISETTVALTIVLMAELGQGIIGVVQSYMAVPVSLVAIHVFGATVILAAVAAAWDSMRSRPPLP</sequence>
<dbReference type="EMBL" id="JACBZP010000001">
    <property type="protein sequence ID" value="NYI68522.1"/>
    <property type="molecule type" value="Genomic_DNA"/>
</dbReference>
<feature type="transmembrane region" description="Helical" evidence="12">
    <location>
        <begin position="111"/>
        <end position="134"/>
    </location>
</feature>
<feature type="transmembrane region" description="Helical" evidence="12">
    <location>
        <begin position="223"/>
        <end position="242"/>
    </location>
</feature>
<accession>A0A7Z0D439</accession>
<evidence type="ECO:0000256" key="8">
    <source>
        <dbReference type="ARBA" id="ARBA00023133"/>
    </source>
</evidence>
<evidence type="ECO:0000256" key="3">
    <source>
        <dbReference type="ARBA" id="ARBA00022692"/>
    </source>
</evidence>
<keyword evidence="9 12" id="KW-0472">Membrane</keyword>
<keyword evidence="5 12" id="KW-1133">Transmembrane helix</keyword>
<feature type="transmembrane region" description="Helical" evidence="12">
    <location>
        <begin position="140"/>
        <end position="160"/>
    </location>
</feature>
<keyword evidence="6" id="KW-0560">Oxidoreductase</keyword>
<evidence type="ECO:0000256" key="7">
    <source>
        <dbReference type="ARBA" id="ARBA00023004"/>
    </source>
</evidence>
<keyword evidence="10" id="KW-1015">Disulfide bond</keyword>
<dbReference type="AlphaFoldDB" id="A0A7Z0D439"/>
<keyword evidence="8" id="KW-0350">Heme biosynthesis</keyword>
<dbReference type="GO" id="GO:0016020">
    <property type="term" value="C:membrane"/>
    <property type="evidence" value="ECO:0007669"/>
    <property type="project" value="UniProtKB-SubCell"/>
</dbReference>
<dbReference type="Pfam" id="PF02628">
    <property type="entry name" value="COX15-CtaA"/>
    <property type="match status" value="1"/>
</dbReference>
<organism evidence="13 14">
    <name type="scientific">Spelaeicoccus albus</name>
    <dbReference type="NCBI Taxonomy" id="1280376"/>
    <lineage>
        <taxon>Bacteria</taxon>
        <taxon>Bacillati</taxon>
        <taxon>Actinomycetota</taxon>
        <taxon>Actinomycetes</taxon>
        <taxon>Micrococcales</taxon>
        <taxon>Brevibacteriaceae</taxon>
        <taxon>Spelaeicoccus</taxon>
    </lineage>
</organism>
<reference evidence="13 14" key="1">
    <citation type="submission" date="2020-07" db="EMBL/GenBank/DDBJ databases">
        <title>Sequencing the genomes of 1000 actinobacteria strains.</title>
        <authorList>
            <person name="Klenk H.-P."/>
        </authorList>
    </citation>
    <scope>NUCLEOTIDE SEQUENCE [LARGE SCALE GENOMIC DNA]</scope>
    <source>
        <strain evidence="13 14">DSM 26341</strain>
    </source>
</reference>
<evidence type="ECO:0000256" key="5">
    <source>
        <dbReference type="ARBA" id="ARBA00022989"/>
    </source>
</evidence>
<keyword evidence="4" id="KW-0479">Metal-binding</keyword>
<dbReference type="PANTHER" id="PTHR35457:SF1">
    <property type="entry name" value="HEME A SYNTHASE"/>
    <property type="match status" value="1"/>
</dbReference>
<dbReference type="InterPro" id="IPR003780">
    <property type="entry name" value="COX15/CtaA_fam"/>
</dbReference>
<evidence type="ECO:0000256" key="6">
    <source>
        <dbReference type="ARBA" id="ARBA00023002"/>
    </source>
</evidence>
<evidence type="ECO:0000313" key="14">
    <source>
        <dbReference type="Proteomes" id="UP000539111"/>
    </source>
</evidence>
<evidence type="ECO:0000256" key="1">
    <source>
        <dbReference type="ARBA" id="ARBA00004141"/>
    </source>
</evidence>
<gene>
    <name evidence="13" type="ORF">BJY26_002828</name>
</gene>
<evidence type="ECO:0000256" key="12">
    <source>
        <dbReference type="SAM" id="Phobius"/>
    </source>
</evidence>
<dbReference type="GO" id="GO:0006784">
    <property type="term" value="P:heme A biosynthetic process"/>
    <property type="evidence" value="ECO:0007669"/>
    <property type="project" value="InterPro"/>
</dbReference>
<evidence type="ECO:0000256" key="4">
    <source>
        <dbReference type="ARBA" id="ARBA00022723"/>
    </source>
</evidence>
<dbReference type="GO" id="GO:0016491">
    <property type="term" value="F:oxidoreductase activity"/>
    <property type="evidence" value="ECO:0007669"/>
    <property type="project" value="UniProtKB-KW"/>
</dbReference>
<feature type="transmembrane region" description="Helical" evidence="12">
    <location>
        <begin position="181"/>
        <end position="203"/>
    </location>
</feature>
<dbReference type="RefSeq" id="WP_179428860.1">
    <property type="nucleotide sequence ID" value="NZ_JACBZP010000001.1"/>
</dbReference>
<evidence type="ECO:0000256" key="2">
    <source>
        <dbReference type="ARBA" id="ARBA00022475"/>
    </source>
</evidence>
<feature type="transmembrane region" description="Helical" evidence="12">
    <location>
        <begin position="86"/>
        <end position="104"/>
    </location>
</feature>
<dbReference type="PANTHER" id="PTHR35457">
    <property type="entry name" value="HEME A SYNTHASE"/>
    <property type="match status" value="1"/>
</dbReference>
<dbReference type="Proteomes" id="UP000539111">
    <property type="component" value="Unassembled WGS sequence"/>
</dbReference>
<name>A0A7Z0D439_9MICO</name>
<evidence type="ECO:0000313" key="13">
    <source>
        <dbReference type="EMBL" id="NYI68522.1"/>
    </source>
</evidence>
<evidence type="ECO:0000256" key="11">
    <source>
        <dbReference type="ARBA" id="ARBA00023444"/>
    </source>
</evidence>
<comment type="caution">
    <text evidence="13">The sequence shown here is derived from an EMBL/GenBank/DDBJ whole genome shotgun (WGS) entry which is preliminary data.</text>
</comment>
<keyword evidence="14" id="KW-1185">Reference proteome</keyword>
<proteinExistence type="predicted"/>
<evidence type="ECO:0000256" key="10">
    <source>
        <dbReference type="ARBA" id="ARBA00023157"/>
    </source>
</evidence>
<protein>
    <submittedName>
        <fullName evidence="13">Cytochrome c oxidase assembly protein subunit 15</fullName>
    </submittedName>
</protein>